<dbReference type="Pfam" id="PF12010">
    <property type="entry name" value="DUF3502"/>
    <property type="match status" value="1"/>
</dbReference>
<feature type="domain" description="DUF3502" evidence="3">
    <location>
        <begin position="463"/>
        <end position="530"/>
    </location>
</feature>
<keyword evidence="2" id="KW-0732">Signal</keyword>
<reference evidence="4 5" key="1">
    <citation type="submission" date="2020-01" db="EMBL/GenBank/DDBJ databases">
        <title>Paenibacillus soybeanensis sp. nov. isolated from the nodules of soybean (Glycine max(L.) Merr).</title>
        <authorList>
            <person name="Wang H."/>
        </authorList>
    </citation>
    <scope>NUCLEOTIDE SEQUENCE [LARGE SCALE GENOMIC DNA]</scope>
    <source>
        <strain evidence="4 5">T1</strain>
    </source>
</reference>
<evidence type="ECO:0000313" key="5">
    <source>
        <dbReference type="Proteomes" id="UP000665561"/>
    </source>
</evidence>
<keyword evidence="5" id="KW-1185">Reference proteome</keyword>
<protein>
    <submittedName>
        <fullName evidence="4">DUF3502 domain-containing protein</fullName>
    </submittedName>
</protein>
<feature type="region of interest" description="Disordered" evidence="1">
    <location>
        <begin position="38"/>
        <end position="68"/>
    </location>
</feature>
<evidence type="ECO:0000313" key="4">
    <source>
        <dbReference type="EMBL" id="NBD25506.1"/>
    </source>
</evidence>
<accession>A0ABW9XSI6</accession>
<dbReference type="RefSeq" id="WP_161744307.1">
    <property type="nucleotide sequence ID" value="NZ_JAAAMV010000012.1"/>
</dbReference>
<comment type="caution">
    <text evidence="4">The sequence shown here is derived from an EMBL/GenBank/DDBJ whole genome shotgun (WGS) entry which is preliminary data.</text>
</comment>
<dbReference type="SUPFAM" id="SSF53850">
    <property type="entry name" value="Periplasmic binding protein-like II"/>
    <property type="match status" value="1"/>
</dbReference>
<feature type="chain" id="PRO_5047346645" evidence="2">
    <location>
        <begin position="24"/>
        <end position="533"/>
    </location>
</feature>
<dbReference type="EMBL" id="JAAAMV010000012">
    <property type="protein sequence ID" value="NBD25506.1"/>
    <property type="molecule type" value="Genomic_DNA"/>
</dbReference>
<dbReference type="InterPro" id="IPR022627">
    <property type="entry name" value="DUF3502"/>
</dbReference>
<dbReference type="PANTHER" id="PTHR43649">
    <property type="entry name" value="ARABINOSE-BINDING PROTEIN-RELATED"/>
    <property type="match status" value="1"/>
</dbReference>
<gene>
    <name evidence="4" type="ORF">GT019_16615</name>
</gene>
<dbReference type="Proteomes" id="UP000665561">
    <property type="component" value="Unassembled WGS sequence"/>
</dbReference>
<dbReference type="PANTHER" id="PTHR43649:SF17">
    <property type="entry name" value="ABC TRANSPORTER SOLUTE BINDING PROTEIN-SUGAR TRANSPORT"/>
    <property type="match status" value="1"/>
</dbReference>
<sequence>MLKKRNAAQAGLAVLLASGMLLAGCGANNADGSNNAGGANNAANENTAGNAQNADGSSSSNAATASAPSASDLKPYELKIAFWGDDQKDLPEVEEAMNNILKAKINATIKVMPIARSQWAQQSNLMLTSGEKMDLIIGSTLTNFPSQAANGVYAPLDDLLAKYGSDIQAVVTPAQLSTAKVNGQLYAVPTIKDMAQYYGIMMRKDLVDKYHIDVTKIKTLDDLTAVFQTIKGNEPDVTPLVAKNPGTSPFYAGYLPFDPLGGSIGVLPDYDNGLKVADWYETPQYAAELDLMHGWYQAGYLPKDAATSKQSGNELLKAGKAFAILGNLKPGSDAEASRVVGQEMVSARLTADHATSDMINNSMWAIPKSSGDPDRAMMLMNLLYSDKELFNLLAWGIEGKDYVKKSDNVIDFPEGIDITNVGYNFNLSYLFGNQFLSYNWAAEDPDIWKKIDAFNKNATPSKALGFTFDVTNVKTEIAAASNVVNEFSIGLETGTLDPKEVLPKFIAKLKAAGADKIVAEKQKQLDEWAKTQQ</sequence>
<feature type="signal peptide" evidence="2">
    <location>
        <begin position="1"/>
        <end position="23"/>
    </location>
</feature>
<evidence type="ECO:0000256" key="2">
    <source>
        <dbReference type="SAM" id="SignalP"/>
    </source>
</evidence>
<name>A0ABW9XSI6_9BACL</name>
<evidence type="ECO:0000259" key="3">
    <source>
        <dbReference type="Pfam" id="PF12010"/>
    </source>
</evidence>
<proteinExistence type="predicted"/>
<dbReference type="Gene3D" id="3.40.190.10">
    <property type="entry name" value="Periplasmic binding protein-like II"/>
    <property type="match status" value="2"/>
</dbReference>
<organism evidence="4 5">
    <name type="scientific">Paenibacillus glycinis</name>
    <dbReference type="NCBI Taxonomy" id="2697035"/>
    <lineage>
        <taxon>Bacteria</taxon>
        <taxon>Bacillati</taxon>
        <taxon>Bacillota</taxon>
        <taxon>Bacilli</taxon>
        <taxon>Bacillales</taxon>
        <taxon>Paenibacillaceae</taxon>
        <taxon>Paenibacillus</taxon>
    </lineage>
</organism>
<evidence type="ECO:0000256" key="1">
    <source>
        <dbReference type="SAM" id="MobiDB-lite"/>
    </source>
</evidence>
<dbReference type="InterPro" id="IPR050490">
    <property type="entry name" value="Bact_solute-bd_prot1"/>
</dbReference>
<dbReference type="PROSITE" id="PS51257">
    <property type="entry name" value="PROKAR_LIPOPROTEIN"/>
    <property type="match status" value="1"/>
</dbReference>